<dbReference type="Proteomes" id="UP000268973">
    <property type="component" value="Unassembled WGS sequence"/>
</dbReference>
<dbReference type="PROSITE" id="PS51854">
    <property type="entry name" value="CSPG"/>
    <property type="match status" value="1"/>
</dbReference>
<keyword evidence="4" id="KW-1185">Reference proteome</keyword>
<evidence type="ECO:0008006" key="5">
    <source>
        <dbReference type="Google" id="ProtNLM"/>
    </source>
</evidence>
<dbReference type="SUPFAM" id="SSF141072">
    <property type="entry name" value="CalX-like"/>
    <property type="match status" value="1"/>
</dbReference>
<keyword evidence="2" id="KW-0732">Signal</keyword>
<name>A0A3S0QCP6_9VIBR</name>
<dbReference type="Gene3D" id="2.60.40.10">
    <property type="entry name" value="Immunoglobulins"/>
    <property type="match status" value="1"/>
</dbReference>
<feature type="compositionally biased region" description="Polar residues" evidence="1">
    <location>
        <begin position="1156"/>
        <end position="1172"/>
    </location>
</feature>
<protein>
    <recommendedName>
        <fullName evidence="5">GlyGly-CTERM sorting domain-containing protein</fullName>
    </recommendedName>
</protein>
<dbReference type="InterPro" id="IPR039005">
    <property type="entry name" value="CSPG_rpt"/>
</dbReference>
<sequence>MRFKDIRLNRTKVAALTVLSIASQVVYAAPVAIKGYTPPANGYYSQGDVIEFEVRYTENVYVGGGRENIFVPITIGNKQEKAKLSSIGGEDHLTFSYTVKAGDSDFDGIYHQGQVMLWGDAYIVAYPSNTAPTSQKFSGPETLSDIVIDTTAAELSLLSGVPEHTSETEPTLRVNASKQGSVNTLGNCAIKHSPIVSQGVNELTLTASNGAPYSDGSYNDCKLQLEDVYGNTSRFVTVPTFNIDSQVPIFSTFSGTVDENAITLDIETSKNANVSIVVLPKHVAAPSVEQVLQGLDGNDQPAVAFEYITTIANTSLQHTIGGLNYHTDYSVYSVLVDQFDLKSLEPSSIDVSIGLNTDNTLTSGHYVTEPVRLPLSAKTESDAVALFDFTVSDNDGVDGIQLSTSDVRIYSTASEEELNKLSFSLVSPDDNSYNVKGVVSVRPDSSRRPYPEQQRFIQFEKESVPIPDGENMTFILKAHILDPDTVSPNTVYNFALHGGWDITLSAGQTMQGYVTNGAGTTIQFPEVTEKTAVPVYSKNQTPNVSLYTSASGTIEFGGDCSHTTNSSSEGVASYGLTAAGNSLADGIYSCTAKFTESSGTEAQVISLTPFVIDNKAPEIVDDPHSTVPNIEPGTSSIIAYSAIDDYTPSSDVMYTLIAAPDGGSITVDSSPISSGASWSQEDITNQRVIYQHNGGPELSDSFTFTISDGLGNQTSTQTYSIHLNQDSDGDGMRDKWEDDYGFDPADPSDANADPDQDGCDNLCEYNGGTNPRTDEFPPIFDDMKNDYHIQINADSMYTKVIAKRLVAYDEGGSDVTVEGATENVPATGSILHLRPGRHVYSYVAKDPAGNEAYATQIIDIYPAIELAENVVTAEGNQLAVEVTLNGQLPCHNDACEVPLSIENAPSKDSAEFGSDYAIDSCSATTSDSLTADVTLSPKKNVFTLTLDVCEDGIAEAAEHFTLQLAADQNPLSSEGLSINLGGMSKQKFTITEQNLPPVVTVNASDNDGKMKQSFEASEQVTIEALYSDPNKDTTYTEWLLPDELFGLSPSSTQSNSTVTFAASTLEAGDYLFTVKVGDGEYLTETSFMINIMAENISMDPAKDSDGDGITDDQEGMLDADQDGIPDYLDHSEAAKNQMAQDVEDDTKYNMESMTGTQLKLGNSAKSQSNSGPLLSDEDMDNLGIPQPDGVNVGGVFDFEIHQLNTEGQSTSLVIPLRETMIEGGQYTKFKPDTGWVVFVEDQHNYISGAAGYEGYCPPPSSPEFFESDGITPRPLQEGDWCLKITIQDGGPNDDDGIANKSIVDPGGIVVHNYVPPSNPNNGSLTTSGGGSGGSIPLSVLLGLSGLALLRRKMH</sequence>
<comment type="caution">
    <text evidence="3">The sequence shown here is derived from an EMBL/GenBank/DDBJ whole genome shotgun (WGS) entry which is preliminary data.</text>
</comment>
<feature type="region of interest" description="Disordered" evidence="1">
    <location>
        <begin position="1156"/>
        <end position="1184"/>
    </location>
</feature>
<dbReference type="OrthoDB" id="5832782at2"/>
<organism evidence="3 4">
    <name type="scientific">Vibrio aquaticus</name>
    <dbReference type="NCBI Taxonomy" id="2496559"/>
    <lineage>
        <taxon>Bacteria</taxon>
        <taxon>Pseudomonadati</taxon>
        <taxon>Pseudomonadota</taxon>
        <taxon>Gammaproteobacteria</taxon>
        <taxon>Vibrionales</taxon>
        <taxon>Vibrionaceae</taxon>
        <taxon>Vibrio</taxon>
    </lineage>
</organism>
<dbReference type="InterPro" id="IPR038081">
    <property type="entry name" value="CalX-like_sf"/>
</dbReference>
<evidence type="ECO:0000256" key="1">
    <source>
        <dbReference type="SAM" id="MobiDB-lite"/>
    </source>
</evidence>
<proteinExistence type="predicted"/>
<dbReference type="RefSeq" id="WP_126574595.1">
    <property type="nucleotide sequence ID" value="NZ_RXZH01000005.1"/>
</dbReference>
<evidence type="ECO:0000256" key="2">
    <source>
        <dbReference type="SAM" id="SignalP"/>
    </source>
</evidence>
<evidence type="ECO:0000313" key="4">
    <source>
        <dbReference type="Proteomes" id="UP000268973"/>
    </source>
</evidence>
<feature type="chain" id="PRO_5018762998" description="GlyGly-CTERM sorting domain-containing protein" evidence="2">
    <location>
        <begin position="29"/>
        <end position="1354"/>
    </location>
</feature>
<feature type="signal peptide" evidence="2">
    <location>
        <begin position="1"/>
        <end position="28"/>
    </location>
</feature>
<accession>A0A3S0QCP6</accession>
<gene>
    <name evidence="3" type="ORF">EJ063_12395</name>
</gene>
<evidence type="ECO:0000313" key="3">
    <source>
        <dbReference type="EMBL" id="RTZ15255.1"/>
    </source>
</evidence>
<feature type="region of interest" description="Disordered" evidence="1">
    <location>
        <begin position="724"/>
        <end position="757"/>
    </location>
</feature>
<reference evidence="3 4" key="1">
    <citation type="submission" date="2018-12" db="EMBL/GenBank/DDBJ databases">
        <title>Vibrio sp. isolated from China Sea.</title>
        <authorList>
            <person name="Li Y."/>
        </authorList>
    </citation>
    <scope>NUCLEOTIDE SEQUENCE [LARGE SCALE GENOMIC DNA]</scope>
    <source>
        <strain evidence="3 4">BEI207</strain>
    </source>
</reference>
<dbReference type="Pfam" id="PF16184">
    <property type="entry name" value="Cadherin_3"/>
    <property type="match status" value="1"/>
</dbReference>
<dbReference type="InterPro" id="IPR013783">
    <property type="entry name" value="Ig-like_fold"/>
</dbReference>
<dbReference type="EMBL" id="RXZH01000005">
    <property type="protein sequence ID" value="RTZ15255.1"/>
    <property type="molecule type" value="Genomic_DNA"/>
</dbReference>